<organism evidence="5 6">
    <name type="scientific">Aliirhizobium smilacinae</name>
    <dbReference type="NCBI Taxonomy" id="1395944"/>
    <lineage>
        <taxon>Bacteria</taxon>
        <taxon>Pseudomonadati</taxon>
        <taxon>Pseudomonadota</taxon>
        <taxon>Alphaproteobacteria</taxon>
        <taxon>Hyphomicrobiales</taxon>
        <taxon>Rhizobiaceae</taxon>
        <taxon>Aliirhizobium</taxon>
    </lineage>
</organism>
<dbReference type="Proteomes" id="UP000311605">
    <property type="component" value="Unassembled WGS sequence"/>
</dbReference>
<keyword evidence="6" id="KW-1185">Reference proteome</keyword>
<proteinExistence type="predicted"/>
<dbReference type="EMBL" id="VDMN01000003">
    <property type="protein sequence ID" value="TNM62717.1"/>
    <property type="molecule type" value="Genomic_DNA"/>
</dbReference>
<dbReference type="OrthoDB" id="9780873at2"/>
<dbReference type="SMART" id="SM00978">
    <property type="entry name" value="Tim44"/>
    <property type="match status" value="1"/>
</dbReference>
<reference evidence="5 6" key="1">
    <citation type="submission" date="2019-06" db="EMBL/GenBank/DDBJ databases">
        <title>The draft genome of Rhizobium smilacinae PTYR-5.</title>
        <authorList>
            <person name="Liu L."/>
            <person name="Li L."/>
            <person name="Zhang X."/>
        </authorList>
    </citation>
    <scope>NUCLEOTIDE SEQUENCE [LARGE SCALE GENOMIC DNA]</scope>
    <source>
        <strain evidence="5 6">PTYR-5</strain>
    </source>
</reference>
<keyword evidence="2" id="KW-0812">Transmembrane</keyword>
<dbReference type="AlphaFoldDB" id="A0A5C4XH35"/>
<feature type="compositionally biased region" description="Polar residues" evidence="1">
    <location>
        <begin position="64"/>
        <end position="78"/>
    </location>
</feature>
<gene>
    <name evidence="5" type="ORF">FHP24_15925</name>
</gene>
<name>A0A5C4XH35_9HYPH</name>
<accession>A0A5C4XH35</accession>
<dbReference type="PANTHER" id="PTHR41542:SF1">
    <property type="entry name" value="BLL5807 PROTEIN"/>
    <property type="match status" value="1"/>
</dbReference>
<sequence length="357" mass="37446">MLSKLRRFQKLFAIVTIGMAVSLTAVDFAEARRAGGGSSFGSRGTRTFAAPPATSTAPGAASGINRSMTPNTQQNAASPANGMGAQAAQQRRPGMFGGMFGGILGGLALGGLFGMLMGGGFGGMAGFFGMLLQIALIAGLAMLAFRFFARRQQQQAAGPAGNARNSYGSDDQAQQHNNAYQQAPQQNQGGFQIPKIGSLGGGAGGFGGGHQAAPRQAGPDTDEIGITSRDLGQFEKLLTDVQGAYADENYAKLRDLTTPEAMSYLAEELGENATNGVKNEVRDVTLLQGDLAEAWRENGQEFATVAMRYSSVDFLRDRKTGEVADGDPNAITETVEVWTFVRKPANDWKLSAIQSAA</sequence>
<feature type="compositionally biased region" description="Gly residues" evidence="1">
    <location>
        <begin position="198"/>
        <end position="210"/>
    </location>
</feature>
<keyword evidence="2" id="KW-0472">Membrane</keyword>
<keyword evidence="3" id="KW-0732">Signal</keyword>
<feature type="compositionally biased region" description="Low complexity" evidence="1">
    <location>
        <begin position="172"/>
        <end position="188"/>
    </location>
</feature>
<dbReference type="InterPro" id="IPR036259">
    <property type="entry name" value="MFS_trans_sf"/>
</dbReference>
<comment type="caution">
    <text evidence="5">The sequence shown here is derived from an EMBL/GenBank/DDBJ whole genome shotgun (WGS) entry which is preliminary data.</text>
</comment>
<feature type="signal peptide" evidence="3">
    <location>
        <begin position="1"/>
        <end position="25"/>
    </location>
</feature>
<feature type="transmembrane region" description="Helical" evidence="2">
    <location>
        <begin position="124"/>
        <end position="145"/>
    </location>
</feature>
<feature type="chain" id="PRO_5022908764" evidence="3">
    <location>
        <begin position="26"/>
        <end position="357"/>
    </location>
</feature>
<dbReference type="Gene3D" id="3.10.450.240">
    <property type="match status" value="1"/>
</dbReference>
<dbReference type="SUPFAM" id="SSF54427">
    <property type="entry name" value="NTF2-like"/>
    <property type="match status" value="1"/>
</dbReference>
<evidence type="ECO:0000313" key="6">
    <source>
        <dbReference type="Proteomes" id="UP000311605"/>
    </source>
</evidence>
<evidence type="ECO:0000256" key="3">
    <source>
        <dbReference type="SAM" id="SignalP"/>
    </source>
</evidence>
<feature type="region of interest" description="Disordered" evidence="1">
    <location>
        <begin position="35"/>
        <end position="86"/>
    </location>
</feature>
<dbReference type="InterPro" id="IPR032710">
    <property type="entry name" value="NTF2-like_dom_sf"/>
</dbReference>
<protein>
    <submittedName>
        <fullName evidence="5">Tim44 domain-containing protein</fullName>
    </submittedName>
</protein>
<evidence type="ECO:0000313" key="5">
    <source>
        <dbReference type="EMBL" id="TNM62717.1"/>
    </source>
</evidence>
<feature type="compositionally biased region" description="Low complexity" evidence="1">
    <location>
        <begin position="40"/>
        <end position="63"/>
    </location>
</feature>
<dbReference type="RefSeq" id="WP_139677212.1">
    <property type="nucleotide sequence ID" value="NZ_VDMN01000003.1"/>
</dbReference>
<dbReference type="PANTHER" id="PTHR41542">
    <property type="entry name" value="BLL5807 PROTEIN"/>
    <property type="match status" value="1"/>
</dbReference>
<dbReference type="Pfam" id="PF04280">
    <property type="entry name" value="Tim44"/>
    <property type="match status" value="1"/>
</dbReference>
<feature type="transmembrane region" description="Helical" evidence="2">
    <location>
        <begin position="96"/>
        <end position="118"/>
    </location>
</feature>
<keyword evidence="2" id="KW-1133">Transmembrane helix</keyword>
<dbReference type="SUPFAM" id="SSF103473">
    <property type="entry name" value="MFS general substrate transporter"/>
    <property type="match status" value="1"/>
</dbReference>
<feature type="region of interest" description="Disordered" evidence="1">
    <location>
        <begin position="156"/>
        <end position="226"/>
    </location>
</feature>
<evidence type="ECO:0000256" key="2">
    <source>
        <dbReference type="SAM" id="Phobius"/>
    </source>
</evidence>
<evidence type="ECO:0000256" key="1">
    <source>
        <dbReference type="SAM" id="MobiDB-lite"/>
    </source>
</evidence>
<evidence type="ECO:0000259" key="4">
    <source>
        <dbReference type="SMART" id="SM00978"/>
    </source>
</evidence>
<feature type="domain" description="Tim44-like" evidence="4">
    <location>
        <begin position="211"/>
        <end position="355"/>
    </location>
</feature>
<dbReference type="InterPro" id="IPR007379">
    <property type="entry name" value="Tim44-like_dom"/>
</dbReference>